<sequence length="122" mass="12439">MELFWDYARAFLFGGLLCAIGQVLIDKTGLTPARILAAYVVAGVVLGGLGVYSYAVDFAGAGATVPLTGFGYLLAKGVKKAVEEQGLFGALTGGLTAAAAGITAAIFFALLGALFFKARPKS</sequence>
<dbReference type="EMBL" id="DWYC01000061">
    <property type="protein sequence ID" value="HJB57359.1"/>
    <property type="molecule type" value="Genomic_DNA"/>
</dbReference>
<keyword evidence="1" id="KW-0472">Membrane</keyword>
<dbReference type="AlphaFoldDB" id="A0A9D2S603"/>
<name>A0A9D2S603_9FIRM</name>
<feature type="transmembrane region" description="Helical" evidence="1">
    <location>
        <begin position="6"/>
        <end position="25"/>
    </location>
</feature>
<feature type="transmembrane region" description="Helical" evidence="1">
    <location>
        <begin position="32"/>
        <end position="52"/>
    </location>
</feature>
<proteinExistence type="predicted"/>
<dbReference type="Proteomes" id="UP000824208">
    <property type="component" value="Unassembled WGS sequence"/>
</dbReference>
<protein>
    <submittedName>
        <fullName evidence="2">Stage V sporulation protein AE</fullName>
    </submittedName>
</protein>
<accession>A0A9D2S603</accession>
<reference evidence="2" key="2">
    <citation type="submission" date="2021-04" db="EMBL/GenBank/DDBJ databases">
        <authorList>
            <person name="Gilroy R."/>
        </authorList>
    </citation>
    <scope>NUCLEOTIDE SEQUENCE</scope>
    <source>
        <strain evidence="2">CHK189-11263</strain>
    </source>
</reference>
<keyword evidence="1" id="KW-0812">Transmembrane</keyword>
<comment type="caution">
    <text evidence="2">The sequence shown here is derived from an EMBL/GenBank/DDBJ whole genome shotgun (WGS) entry which is preliminary data.</text>
</comment>
<reference evidence="2" key="1">
    <citation type="journal article" date="2021" name="PeerJ">
        <title>Extensive microbial diversity within the chicken gut microbiome revealed by metagenomics and culture.</title>
        <authorList>
            <person name="Gilroy R."/>
            <person name="Ravi A."/>
            <person name="Getino M."/>
            <person name="Pursley I."/>
            <person name="Horton D.L."/>
            <person name="Alikhan N.F."/>
            <person name="Baker D."/>
            <person name="Gharbi K."/>
            <person name="Hall N."/>
            <person name="Watson M."/>
            <person name="Adriaenssens E.M."/>
            <person name="Foster-Nyarko E."/>
            <person name="Jarju S."/>
            <person name="Secka A."/>
            <person name="Antonio M."/>
            <person name="Oren A."/>
            <person name="Chaudhuri R.R."/>
            <person name="La Ragione R."/>
            <person name="Hildebrand F."/>
            <person name="Pallen M.J."/>
        </authorList>
    </citation>
    <scope>NUCLEOTIDE SEQUENCE</scope>
    <source>
        <strain evidence="2">CHK189-11263</strain>
    </source>
</reference>
<evidence type="ECO:0000313" key="2">
    <source>
        <dbReference type="EMBL" id="HJB57359.1"/>
    </source>
</evidence>
<dbReference type="PANTHER" id="PTHR38450">
    <property type="entry name" value="STAGE V SPORULATION PROTEIN AC-RELATED"/>
    <property type="match status" value="1"/>
</dbReference>
<organism evidence="2 3">
    <name type="scientific">Candidatus Flavonifractor intestinipullorum</name>
    <dbReference type="NCBI Taxonomy" id="2838587"/>
    <lineage>
        <taxon>Bacteria</taxon>
        <taxon>Bacillati</taxon>
        <taxon>Bacillota</taxon>
        <taxon>Clostridia</taxon>
        <taxon>Eubacteriales</taxon>
        <taxon>Oscillospiraceae</taxon>
        <taxon>Flavonifractor</taxon>
    </lineage>
</organism>
<evidence type="ECO:0000313" key="3">
    <source>
        <dbReference type="Proteomes" id="UP000824208"/>
    </source>
</evidence>
<dbReference type="NCBIfam" id="TIGR02839">
    <property type="entry name" value="spore_V_AE"/>
    <property type="match status" value="1"/>
</dbReference>
<dbReference type="PANTHER" id="PTHR38450:SF2">
    <property type="entry name" value="STAGE V SPORULATION PROTEIN AEB"/>
    <property type="match status" value="1"/>
</dbReference>
<keyword evidence="1" id="KW-1133">Transmembrane helix</keyword>
<evidence type="ECO:0000256" key="1">
    <source>
        <dbReference type="SAM" id="Phobius"/>
    </source>
</evidence>
<gene>
    <name evidence="2" type="primary">spoVAE</name>
    <name evidence="2" type="ORF">H9714_07400</name>
</gene>
<dbReference type="InterPro" id="IPR005562">
    <property type="entry name" value="SpoVA"/>
</dbReference>
<feature type="transmembrane region" description="Helical" evidence="1">
    <location>
        <begin position="58"/>
        <end position="75"/>
    </location>
</feature>
<dbReference type="InterPro" id="IPR014204">
    <property type="entry name" value="Spore_V_AE"/>
</dbReference>
<feature type="transmembrane region" description="Helical" evidence="1">
    <location>
        <begin position="87"/>
        <end position="116"/>
    </location>
</feature>
<dbReference type="Pfam" id="PF03862">
    <property type="entry name" value="SpoVAC_SpoVAEB"/>
    <property type="match status" value="1"/>
</dbReference>